<organism evidence="9 10">
    <name type="scientific">Cherax quadricarinatus</name>
    <name type="common">Australian red claw crayfish</name>
    <dbReference type="NCBI Taxonomy" id="27406"/>
    <lineage>
        <taxon>Eukaryota</taxon>
        <taxon>Metazoa</taxon>
        <taxon>Ecdysozoa</taxon>
        <taxon>Arthropoda</taxon>
        <taxon>Crustacea</taxon>
        <taxon>Multicrustacea</taxon>
        <taxon>Malacostraca</taxon>
        <taxon>Eumalacostraca</taxon>
        <taxon>Eucarida</taxon>
        <taxon>Decapoda</taxon>
        <taxon>Pleocyemata</taxon>
        <taxon>Astacidea</taxon>
        <taxon>Parastacoidea</taxon>
        <taxon>Parastacidae</taxon>
        <taxon>Cherax</taxon>
    </lineage>
</organism>
<dbReference type="InterPro" id="IPR044574">
    <property type="entry name" value="ARIP4-like"/>
</dbReference>
<keyword evidence="4" id="KW-0378">Hydrolase</keyword>
<evidence type="ECO:0000313" key="9">
    <source>
        <dbReference type="EMBL" id="KAK8752321.1"/>
    </source>
</evidence>
<feature type="region of interest" description="Disordered" evidence="8">
    <location>
        <begin position="1"/>
        <end position="83"/>
    </location>
</feature>
<protein>
    <submittedName>
        <fullName evidence="9">Uncharacterized protein</fullName>
    </submittedName>
</protein>
<evidence type="ECO:0000256" key="1">
    <source>
        <dbReference type="ARBA" id="ARBA00004123"/>
    </source>
</evidence>
<dbReference type="AlphaFoldDB" id="A0AAW0Y674"/>
<reference evidence="9 10" key="1">
    <citation type="journal article" date="2024" name="BMC Genomics">
        <title>Genome assembly of redclaw crayfish (Cherax quadricarinatus) provides insights into its immune adaptation and hypoxia tolerance.</title>
        <authorList>
            <person name="Liu Z."/>
            <person name="Zheng J."/>
            <person name="Li H."/>
            <person name="Fang K."/>
            <person name="Wang S."/>
            <person name="He J."/>
            <person name="Zhou D."/>
            <person name="Weng S."/>
            <person name="Chi M."/>
            <person name="Gu Z."/>
            <person name="He J."/>
            <person name="Li F."/>
            <person name="Wang M."/>
        </authorList>
    </citation>
    <scope>NUCLEOTIDE SEQUENCE [LARGE SCALE GENOMIC DNA]</scope>
    <source>
        <strain evidence="9">ZL_2023a</strain>
    </source>
</reference>
<feature type="non-terminal residue" evidence="9">
    <location>
        <position position="1"/>
    </location>
</feature>
<dbReference type="GO" id="GO:0004386">
    <property type="term" value="F:helicase activity"/>
    <property type="evidence" value="ECO:0007669"/>
    <property type="project" value="UniProtKB-KW"/>
</dbReference>
<keyword evidence="7" id="KW-0539">Nucleus</keyword>
<dbReference type="Proteomes" id="UP001445076">
    <property type="component" value="Unassembled WGS sequence"/>
</dbReference>
<dbReference type="PANTHER" id="PTHR45797">
    <property type="entry name" value="RAD54-LIKE"/>
    <property type="match status" value="1"/>
</dbReference>
<evidence type="ECO:0000256" key="6">
    <source>
        <dbReference type="ARBA" id="ARBA00023125"/>
    </source>
</evidence>
<keyword evidence="3" id="KW-0547">Nucleotide-binding</keyword>
<comment type="caution">
    <text evidence="9">The sequence shown here is derived from an EMBL/GenBank/DDBJ whole genome shotgun (WGS) entry which is preliminary data.</text>
</comment>
<evidence type="ECO:0000256" key="5">
    <source>
        <dbReference type="ARBA" id="ARBA00022840"/>
    </source>
</evidence>
<feature type="non-terminal residue" evidence="9">
    <location>
        <position position="139"/>
    </location>
</feature>
<gene>
    <name evidence="9" type="ORF">OTU49_004845</name>
</gene>
<comment type="subcellular location">
    <subcellularLocation>
        <location evidence="1">Nucleus</location>
    </subcellularLocation>
</comment>
<feature type="compositionally biased region" description="Acidic residues" evidence="8">
    <location>
        <begin position="7"/>
        <end position="34"/>
    </location>
</feature>
<dbReference type="GO" id="GO:0005634">
    <property type="term" value="C:nucleus"/>
    <property type="evidence" value="ECO:0007669"/>
    <property type="project" value="UniProtKB-SubCell"/>
</dbReference>
<comment type="similarity">
    <text evidence="2">Belongs to the SNF2/RAD54 helicase family.</text>
</comment>
<dbReference type="GO" id="GO:0005524">
    <property type="term" value="F:ATP binding"/>
    <property type="evidence" value="ECO:0007669"/>
    <property type="project" value="UniProtKB-KW"/>
</dbReference>
<evidence type="ECO:0000256" key="2">
    <source>
        <dbReference type="ARBA" id="ARBA00007025"/>
    </source>
</evidence>
<keyword evidence="10" id="KW-1185">Reference proteome</keyword>
<proteinExistence type="inferred from homology"/>
<evidence type="ECO:0000256" key="8">
    <source>
        <dbReference type="SAM" id="MobiDB-lite"/>
    </source>
</evidence>
<name>A0AAW0Y674_CHEQU</name>
<keyword evidence="6" id="KW-0238">DNA-binding</keyword>
<feature type="compositionally biased region" description="Basic and acidic residues" evidence="8">
    <location>
        <begin position="35"/>
        <end position="52"/>
    </location>
</feature>
<dbReference type="PANTHER" id="PTHR45797:SF1">
    <property type="entry name" value="HELICASE ARIP4"/>
    <property type="match status" value="1"/>
</dbReference>
<dbReference type="EMBL" id="JARKIK010000004">
    <property type="protein sequence ID" value="KAK8752321.1"/>
    <property type="molecule type" value="Genomic_DNA"/>
</dbReference>
<keyword evidence="5" id="KW-0067">ATP-binding</keyword>
<dbReference type="GO" id="GO:0003677">
    <property type="term" value="F:DNA binding"/>
    <property type="evidence" value="ECO:0007669"/>
    <property type="project" value="UniProtKB-KW"/>
</dbReference>
<evidence type="ECO:0000256" key="3">
    <source>
        <dbReference type="ARBA" id="ARBA00022741"/>
    </source>
</evidence>
<evidence type="ECO:0000256" key="4">
    <source>
        <dbReference type="ARBA" id="ARBA00022806"/>
    </source>
</evidence>
<sequence>QLKEGSSGEEEVKEEEEEEEEEEAEEEEKQEGEEKEAMEKEKSSAAEEKSGSDSDVVILSSHSEDEEDDLEDTTNSGAHINDAFNLPDAQGRVLVNVGHPEGEEDIFLAPQLARLVKPHQTGGIRFLYDNIVESLEQFK</sequence>
<accession>A0AAW0Y674</accession>
<dbReference type="GO" id="GO:0016887">
    <property type="term" value="F:ATP hydrolysis activity"/>
    <property type="evidence" value="ECO:0007669"/>
    <property type="project" value="InterPro"/>
</dbReference>
<evidence type="ECO:0000256" key="7">
    <source>
        <dbReference type="ARBA" id="ARBA00023242"/>
    </source>
</evidence>
<keyword evidence="4" id="KW-0347">Helicase</keyword>
<evidence type="ECO:0000313" key="10">
    <source>
        <dbReference type="Proteomes" id="UP001445076"/>
    </source>
</evidence>